<evidence type="ECO:0000313" key="1">
    <source>
        <dbReference type="EMBL" id="CAG8959299.1"/>
    </source>
</evidence>
<reference evidence="1" key="1">
    <citation type="submission" date="2021-07" db="EMBL/GenBank/DDBJ databases">
        <authorList>
            <person name="Durling M."/>
        </authorList>
    </citation>
    <scope>NUCLEOTIDE SEQUENCE</scope>
</reference>
<sequence length="262" mass="30508">MASKTFKDIELVSDDPGIPIILRFPRQDESEWLARFWDQSGVPWRERLTNPNDINLVDFLSRIAAEYMQAQNEPETFRRNPKSLLFIASLASGQKLGTFGILRCRWDWRPNRQQPRSIKFIVDVGGTLNFGGHEDLEKCGSMMCVKLITEFAFNEYYNKENGIQGNPFYVDTVECRWEIEDESSLEAMRDHFRWHEEPGYENGERDGTLCFYISRDEYEEQVKDGTFYSKDIEQSSLYISCNQSINSALFIIGISYSFLSDS</sequence>
<dbReference type="AlphaFoldDB" id="A0A9N9PM74"/>
<comment type="caution">
    <text evidence="1">The sequence shown here is derived from an EMBL/GenBank/DDBJ whole genome shotgun (WGS) entry which is preliminary data.</text>
</comment>
<evidence type="ECO:0000313" key="2">
    <source>
        <dbReference type="Proteomes" id="UP000696280"/>
    </source>
</evidence>
<protein>
    <submittedName>
        <fullName evidence="1">Uncharacterized protein</fullName>
    </submittedName>
</protein>
<gene>
    <name evidence="1" type="ORF">HYFRA_00013069</name>
</gene>
<accession>A0A9N9PM74</accession>
<keyword evidence="2" id="KW-1185">Reference proteome</keyword>
<dbReference type="EMBL" id="CAJVRL010000091">
    <property type="protein sequence ID" value="CAG8959299.1"/>
    <property type="molecule type" value="Genomic_DNA"/>
</dbReference>
<dbReference type="Proteomes" id="UP000696280">
    <property type="component" value="Unassembled WGS sequence"/>
</dbReference>
<proteinExistence type="predicted"/>
<name>A0A9N9PM74_9HELO</name>
<organism evidence="1 2">
    <name type="scientific">Hymenoscyphus fraxineus</name>
    <dbReference type="NCBI Taxonomy" id="746836"/>
    <lineage>
        <taxon>Eukaryota</taxon>
        <taxon>Fungi</taxon>
        <taxon>Dikarya</taxon>
        <taxon>Ascomycota</taxon>
        <taxon>Pezizomycotina</taxon>
        <taxon>Leotiomycetes</taxon>
        <taxon>Helotiales</taxon>
        <taxon>Helotiaceae</taxon>
        <taxon>Hymenoscyphus</taxon>
    </lineage>
</organism>